<comment type="cofactor">
    <cofactor evidence="8">
        <name>FAD</name>
        <dbReference type="ChEBI" id="CHEBI:57692"/>
    </cofactor>
    <text evidence="8">Binds 1 FAD per subunit.</text>
</comment>
<dbReference type="GO" id="GO:0005737">
    <property type="term" value="C:cytoplasm"/>
    <property type="evidence" value="ECO:0007669"/>
    <property type="project" value="InterPro"/>
</dbReference>
<dbReference type="GO" id="GO:0004791">
    <property type="term" value="F:thioredoxin-disulfide reductase (NADPH) activity"/>
    <property type="evidence" value="ECO:0007669"/>
    <property type="project" value="UniProtKB-UniRule"/>
</dbReference>
<dbReference type="Pfam" id="PF07992">
    <property type="entry name" value="Pyr_redox_2"/>
    <property type="match status" value="1"/>
</dbReference>
<evidence type="ECO:0000313" key="11">
    <source>
        <dbReference type="Proteomes" id="UP000243745"/>
    </source>
</evidence>
<comment type="similarity">
    <text evidence="1 7">Belongs to the class-II pyridine nucleotide-disulfide oxidoreductase family.</text>
</comment>
<evidence type="ECO:0000256" key="3">
    <source>
        <dbReference type="ARBA" id="ARBA00022827"/>
    </source>
</evidence>
<dbReference type="EC" id="1.8.1.9" evidence="7"/>
<feature type="domain" description="FAD/NAD(P)-binding" evidence="9">
    <location>
        <begin position="5"/>
        <end position="296"/>
    </location>
</feature>
<evidence type="ECO:0000259" key="9">
    <source>
        <dbReference type="Pfam" id="PF07992"/>
    </source>
</evidence>
<dbReference type="PROSITE" id="PS00573">
    <property type="entry name" value="PYRIDINE_REDOX_2"/>
    <property type="match status" value="1"/>
</dbReference>
<keyword evidence="2 7" id="KW-0285">Flavoprotein</keyword>
<keyword evidence="5" id="KW-1015">Disulfide bond</keyword>
<proteinExistence type="inferred from homology"/>
<keyword evidence="3 7" id="KW-0274">FAD</keyword>
<dbReference type="OrthoDB" id="9806179at2"/>
<evidence type="ECO:0000256" key="1">
    <source>
        <dbReference type="ARBA" id="ARBA00009333"/>
    </source>
</evidence>
<evidence type="ECO:0000256" key="2">
    <source>
        <dbReference type="ARBA" id="ARBA00022630"/>
    </source>
</evidence>
<sequence length="312" mass="33111">MSKHKVVIIGSGPAGCTAAIYAARANLSPVVITGMNEGGQLIQTPDIQNWPGETSISGYDLMEKLINHAKSLGAEFISDEISEADLSSRPFTLKGDAGEYQADSVIIATGANPKYLGLESEEKFKGNGVSACATCDGFFFRNQPVAVIGGGNTALTEALYLSDICSSVYLVHRRDSFRAEKAVIDRIQQKIDEGRITPVYNAVTDEILGDDLKGVTGLRVKYRDDRREEISVSGIFVAIGHTPNTGVFAGQLETDNGTIITGVNPKYRTSASISGVFAAGDCADSHYRQAITSAGTGCQAALDAEKFLQEAG</sequence>
<evidence type="ECO:0000256" key="6">
    <source>
        <dbReference type="ARBA" id="ARBA00023284"/>
    </source>
</evidence>
<dbReference type="PRINTS" id="PR00469">
    <property type="entry name" value="PNDRDTASEII"/>
</dbReference>
<reference evidence="10 11" key="1">
    <citation type="submission" date="2016-10" db="EMBL/GenBank/DDBJ databases">
        <authorList>
            <person name="Varghese N."/>
            <person name="Submissions S."/>
        </authorList>
    </citation>
    <scope>NUCLEOTIDE SEQUENCE [LARGE SCALE GENOMIC DNA]</scope>
    <source>
        <strain evidence="10 11">DSM 1361</strain>
    </source>
</reference>
<dbReference type="NCBIfam" id="TIGR01292">
    <property type="entry name" value="TRX_reduct"/>
    <property type="match status" value="1"/>
</dbReference>
<keyword evidence="6 7" id="KW-0676">Redox-active center</keyword>
<keyword evidence="4 7" id="KW-0560">Oxidoreductase</keyword>
<dbReference type="GO" id="GO:0019430">
    <property type="term" value="P:removal of superoxide radicals"/>
    <property type="evidence" value="ECO:0007669"/>
    <property type="project" value="UniProtKB-UniRule"/>
</dbReference>
<comment type="subunit">
    <text evidence="7">Homodimer.</text>
</comment>
<dbReference type="AlphaFoldDB" id="A0A662ZES0"/>
<evidence type="ECO:0000256" key="8">
    <source>
        <dbReference type="RuleBase" id="RU003881"/>
    </source>
</evidence>
<dbReference type="PRINTS" id="PR00368">
    <property type="entry name" value="FADPNR"/>
</dbReference>
<evidence type="ECO:0000256" key="7">
    <source>
        <dbReference type="RuleBase" id="RU003880"/>
    </source>
</evidence>
<keyword evidence="11" id="KW-1185">Reference proteome</keyword>
<evidence type="ECO:0000256" key="5">
    <source>
        <dbReference type="ARBA" id="ARBA00023157"/>
    </source>
</evidence>
<dbReference type="Proteomes" id="UP000243745">
    <property type="component" value="Unassembled WGS sequence"/>
</dbReference>
<organism evidence="10 11">
    <name type="scientific">Ruminobacter amylophilus</name>
    <dbReference type="NCBI Taxonomy" id="867"/>
    <lineage>
        <taxon>Bacteria</taxon>
        <taxon>Pseudomonadati</taxon>
        <taxon>Pseudomonadota</taxon>
        <taxon>Gammaproteobacteria</taxon>
        <taxon>Aeromonadales</taxon>
        <taxon>Succinivibrionaceae</taxon>
        <taxon>Ruminobacter</taxon>
    </lineage>
</organism>
<dbReference type="PANTHER" id="PTHR48105">
    <property type="entry name" value="THIOREDOXIN REDUCTASE 1-RELATED-RELATED"/>
    <property type="match status" value="1"/>
</dbReference>
<dbReference type="InterPro" id="IPR050097">
    <property type="entry name" value="Ferredoxin-NADP_redctase_2"/>
</dbReference>
<dbReference type="InterPro" id="IPR008255">
    <property type="entry name" value="Pyr_nucl-diS_OxRdtase_2_AS"/>
</dbReference>
<dbReference type="EMBL" id="FOXF01000004">
    <property type="protein sequence ID" value="SFP07846.1"/>
    <property type="molecule type" value="Genomic_DNA"/>
</dbReference>
<gene>
    <name evidence="10" type="ORF">SAMN02910344_00388</name>
</gene>
<dbReference type="Gene3D" id="3.50.50.60">
    <property type="entry name" value="FAD/NAD(P)-binding domain"/>
    <property type="match status" value="2"/>
</dbReference>
<dbReference type="SUPFAM" id="SSF51905">
    <property type="entry name" value="FAD/NAD(P)-binding domain"/>
    <property type="match status" value="1"/>
</dbReference>
<accession>A0A662ZES0</accession>
<evidence type="ECO:0000313" key="10">
    <source>
        <dbReference type="EMBL" id="SFP07846.1"/>
    </source>
</evidence>
<evidence type="ECO:0000256" key="4">
    <source>
        <dbReference type="ARBA" id="ARBA00023002"/>
    </source>
</evidence>
<dbReference type="InterPro" id="IPR023753">
    <property type="entry name" value="FAD/NAD-binding_dom"/>
</dbReference>
<keyword evidence="8" id="KW-0521">NADP</keyword>
<protein>
    <recommendedName>
        <fullName evidence="7">Thioredoxin reductase</fullName>
        <ecNumber evidence="7">1.8.1.9</ecNumber>
    </recommendedName>
</protein>
<dbReference type="InterPro" id="IPR036188">
    <property type="entry name" value="FAD/NAD-bd_sf"/>
</dbReference>
<name>A0A662ZES0_9GAMM</name>
<dbReference type="InterPro" id="IPR005982">
    <property type="entry name" value="Thioredox_Rdtase"/>
</dbReference>
<comment type="catalytic activity">
    <reaction evidence="7">
        <text>[thioredoxin]-dithiol + NADP(+) = [thioredoxin]-disulfide + NADPH + H(+)</text>
        <dbReference type="Rhea" id="RHEA:20345"/>
        <dbReference type="Rhea" id="RHEA-COMP:10698"/>
        <dbReference type="Rhea" id="RHEA-COMP:10700"/>
        <dbReference type="ChEBI" id="CHEBI:15378"/>
        <dbReference type="ChEBI" id="CHEBI:29950"/>
        <dbReference type="ChEBI" id="CHEBI:50058"/>
        <dbReference type="ChEBI" id="CHEBI:57783"/>
        <dbReference type="ChEBI" id="CHEBI:58349"/>
        <dbReference type="EC" id="1.8.1.9"/>
    </reaction>
</comment>